<dbReference type="Pfam" id="PF04909">
    <property type="entry name" value="Amidohydro_2"/>
    <property type="match status" value="1"/>
</dbReference>
<keyword evidence="3" id="KW-1185">Reference proteome</keyword>
<dbReference type="RefSeq" id="WP_007780171.1">
    <property type="nucleotide sequence ID" value="NZ_BAABIN010000017.1"/>
</dbReference>
<feature type="domain" description="Amidohydrolase-related" evidence="1">
    <location>
        <begin position="159"/>
        <end position="341"/>
    </location>
</feature>
<dbReference type="AlphaFoldDB" id="A0A939BQP1"/>
<evidence type="ECO:0000313" key="3">
    <source>
        <dbReference type="Proteomes" id="UP000717624"/>
    </source>
</evidence>
<keyword evidence="2" id="KW-0378">Hydrolase</keyword>
<comment type="caution">
    <text evidence="2">The sequence shown here is derived from an EMBL/GenBank/DDBJ whole genome shotgun (WGS) entry which is preliminary data.</text>
</comment>
<dbReference type="PANTHER" id="PTHR43383:SF2">
    <property type="entry name" value="AMIDOHYDROLASE 2 FAMILY PROTEIN"/>
    <property type="match status" value="1"/>
</dbReference>
<dbReference type="InterPro" id="IPR006680">
    <property type="entry name" value="Amidohydro-rel"/>
</dbReference>
<name>A0A939BQP1_9BACL</name>
<dbReference type="SUPFAM" id="SSF51556">
    <property type="entry name" value="Metallo-dependent hydrolases"/>
    <property type="match status" value="1"/>
</dbReference>
<organism evidence="2 3">
    <name type="scientific">Brevibacillus fulvus</name>
    <dbReference type="NCBI Taxonomy" id="1125967"/>
    <lineage>
        <taxon>Bacteria</taxon>
        <taxon>Bacillati</taxon>
        <taxon>Bacillota</taxon>
        <taxon>Bacilli</taxon>
        <taxon>Bacillales</taxon>
        <taxon>Paenibacillaceae</taxon>
        <taxon>Brevibacillus</taxon>
    </lineage>
</organism>
<sequence length="390" mass="44703">MSNVSLKQSPAIDVHAHPYVANREPYTPEEFVRKLSLAVIPNRIPEHYVRVSKQPFPGSNMWVQILIQRMARYFSCESTLEEVVEHRNARAAKFQDYTRGLFRDANITGIVADFGYPTPMLSKKDYAELCGTRIWEVYRIEPEMVRLRQECASFGEFTERYRADLAAALKREGVVGLKTIIAYRSGLEILPMDEQAAAEDYPAFQADERAKAKALRDYCLHIAMEECTKAEKVMHIHTGIGDGDVVLPKASPSFLLDLLRDKKYLDTKVHLVHGGYPWVEEAAFIVSILPNVYMDISLQNPFSGHGVKRILSQVFEFAPFDKVMYGSDAFTVPEMNWLGVHLFKECFEQVLNTWVQADYMDAETAQVIGEMVLYRNFENIYQKQIKEAYV</sequence>
<dbReference type="GO" id="GO:0016787">
    <property type="term" value="F:hydrolase activity"/>
    <property type="evidence" value="ECO:0007669"/>
    <property type="project" value="UniProtKB-KW"/>
</dbReference>
<gene>
    <name evidence="2" type="ORF">JOD01_003507</name>
</gene>
<proteinExistence type="predicted"/>
<dbReference type="Proteomes" id="UP000717624">
    <property type="component" value="Unassembled WGS sequence"/>
</dbReference>
<dbReference type="PANTHER" id="PTHR43383">
    <property type="entry name" value="NODULIN 6"/>
    <property type="match status" value="1"/>
</dbReference>
<evidence type="ECO:0000313" key="2">
    <source>
        <dbReference type="EMBL" id="MBM7591855.1"/>
    </source>
</evidence>
<protein>
    <submittedName>
        <fullName evidence="2">TIM-barrel fold metal-dependent hydrolase</fullName>
    </submittedName>
</protein>
<evidence type="ECO:0000259" key="1">
    <source>
        <dbReference type="Pfam" id="PF04909"/>
    </source>
</evidence>
<dbReference type="InterPro" id="IPR032466">
    <property type="entry name" value="Metal_Hydrolase"/>
</dbReference>
<dbReference type="EMBL" id="JAFBEB010000016">
    <property type="protein sequence ID" value="MBM7591855.1"/>
    <property type="molecule type" value="Genomic_DNA"/>
</dbReference>
<accession>A0A939BQP1</accession>
<dbReference type="Gene3D" id="3.20.20.140">
    <property type="entry name" value="Metal-dependent hydrolases"/>
    <property type="match status" value="1"/>
</dbReference>
<reference evidence="2" key="1">
    <citation type="submission" date="2021-01" db="EMBL/GenBank/DDBJ databases">
        <title>Genomic Encyclopedia of Type Strains, Phase IV (KMG-IV): sequencing the most valuable type-strain genomes for metagenomic binning, comparative biology and taxonomic classification.</title>
        <authorList>
            <person name="Goeker M."/>
        </authorList>
    </citation>
    <scope>NUCLEOTIDE SEQUENCE</scope>
    <source>
        <strain evidence="2">DSM 25523</strain>
    </source>
</reference>